<dbReference type="EMBL" id="BAABDC010000006">
    <property type="protein sequence ID" value="GAA3715421.1"/>
    <property type="molecule type" value="Genomic_DNA"/>
</dbReference>
<gene>
    <name evidence="2" type="ORF">GCM10022399_35090</name>
</gene>
<accession>A0ABP7E9F1</accession>
<evidence type="ECO:0008006" key="4">
    <source>
        <dbReference type="Google" id="ProtNLM"/>
    </source>
</evidence>
<feature type="region of interest" description="Disordered" evidence="1">
    <location>
        <begin position="1"/>
        <end position="27"/>
    </location>
</feature>
<evidence type="ECO:0000313" key="3">
    <source>
        <dbReference type="Proteomes" id="UP001501468"/>
    </source>
</evidence>
<comment type="caution">
    <text evidence="2">The sequence shown here is derived from an EMBL/GenBank/DDBJ whole genome shotgun (WGS) entry which is preliminary data.</text>
</comment>
<name>A0ABP7E9F1_9MICO</name>
<evidence type="ECO:0000313" key="2">
    <source>
        <dbReference type="EMBL" id="GAA3715421.1"/>
    </source>
</evidence>
<proteinExistence type="predicted"/>
<dbReference type="InterPro" id="IPR011008">
    <property type="entry name" value="Dimeric_a/b-barrel"/>
</dbReference>
<keyword evidence="3" id="KW-1185">Reference proteome</keyword>
<organism evidence="2 3">
    <name type="scientific">Terrabacter ginsenosidimutans</name>
    <dbReference type="NCBI Taxonomy" id="490575"/>
    <lineage>
        <taxon>Bacteria</taxon>
        <taxon>Bacillati</taxon>
        <taxon>Actinomycetota</taxon>
        <taxon>Actinomycetes</taxon>
        <taxon>Micrococcales</taxon>
        <taxon>Intrasporangiaceae</taxon>
        <taxon>Terrabacter</taxon>
    </lineage>
</organism>
<dbReference type="Proteomes" id="UP001501468">
    <property type="component" value="Unassembled WGS sequence"/>
</dbReference>
<dbReference type="Gene3D" id="3.30.70.100">
    <property type="match status" value="1"/>
</dbReference>
<dbReference type="RefSeq" id="WP_344949560.1">
    <property type="nucleotide sequence ID" value="NZ_BAABDC010000006.1"/>
</dbReference>
<reference evidence="3" key="1">
    <citation type="journal article" date="2019" name="Int. J. Syst. Evol. Microbiol.">
        <title>The Global Catalogue of Microorganisms (GCM) 10K type strain sequencing project: providing services to taxonomists for standard genome sequencing and annotation.</title>
        <authorList>
            <consortium name="The Broad Institute Genomics Platform"/>
            <consortium name="The Broad Institute Genome Sequencing Center for Infectious Disease"/>
            <person name="Wu L."/>
            <person name="Ma J."/>
        </authorList>
    </citation>
    <scope>NUCLEOTIDE SEQUENCE [LARGE SCALE GENOMIC DNA]</scope>
    <source>
        <strain evidence="3">JCM 17125</strain>
    </source>
</reference>
<evidence type="ECO:0000256" key="1">
    <source>
        <dbReference type="SAM" id="MobiDB-lite"/>
    </source>
</evidence>
<dbReference type="SUPFAM" id="SSF54909">
    <property type="entry name" value="Dimeric alpha+beta barrel"/>
    <property type="match status" value="1"/>
</dbReference>
<protein>
    <recommendedName>
        <fullName evidence="4">DUF4166 domain-containing protein</fullName>
    </recommendedName>
</protein>
<sequence length="210" mass="23723">MAQSTVSRRERHTSPSHSDDRPATPALRPLPRRTAWAAVGRCVGASVGMLVRRQVRFPRAEVGTRIVFADRTTSRVYRDTRVARRTVDPCFLAVSFRLRSVRGRGHAWFRAESWLNTPLFVGFPGFASKLWLAHDELGRYRGLYEWDGASRAERYARSLWHVLALVSEPGSIDYRIVPGLRRADVLADPGVLGPWFPDEGGAWWRVVAVG</sequence>